<dbReference type="AlphaFoldDB" id="A0A0E0QEF1"/>
<feature type="domain" description="Protein ENHANCED DISEASE RESISTANCE 2 C-terminal" evidence="3">
    <location>
        <begin position="22"/>
        <end position="233"/>
    </location>
</feature>
<dbReference type="Proteomes" id="UP000008022">
    <property type="component" value="Unassembled WGS sequence"/>
</dbReference>
<name>A0A0E0QEF1_ORYRU</name>
<reference evidence="4" key="2">
    <citation type="submission" date="2015-06" db="UniProtKB">
        <authorList>
            <consortium name="EnsemblPlants"/>
        </authorList>
    </citation>
    <scope>IDENTIFICATION</scope>
</reference>
<evidence type="ECO:0000313" key="4">
    <source>
        <dbReference type="EnsemblPlants" id="ORUFI08G03460.1"/>
    </source>
</evidence>
<evidence type="ECO:0000313" key="5">
    <source>
        <dbReference type="Proteomes" id="UP000008022"/>
    </source>
</evidence>
<organism evidence="4 5">
    <name type="scientific">Oryza rufipogon</name>
    <name type="common">Brownbeard rice</name>
    <name type="synonym">Asian wild rice</name>
    <dbReference type="NCBI Taxonomy" id="4529"/>
    <lineage>
        <taxon>Eukaryota</taxon>
        <taxon>Viridiplantae</taxon>
        <taxon>Streptophyta</taxon>
        <taxon>Embryophyta</taxon>
        <taxon>Tracheophyta</taxon>
        <taxon>Spermatophyta</taxon>
        <taxon>Magnoliopsida</taxon>
        <taxon>Liliopsida</taxon>
        <taxon>Poales</taxon>
        <taxon>Poaceae</taxon>
        <taxon>BOP clade</taxon>
        <taxon>Oryzoideae</taxon>
        <taxon>Oryzeae</taxon>
        <taxon>Oryzinae</taxon>
        <taxon>Oryza</taxon>
    </lineage>
</organism>
<dbReference type="HOGENOM" id="CLU_359968_0_0_1"/>
<feature type="compositionally biased region" description="Polar residues" evidence="2">
    <location>
        <begin position="265"/>
        <end position="286"/>
    </location>
</feature>
<evidence type="ECO:0000256" key="1">
    <source>
        <dbReference type="SAM" id="Coils"/>
    </source>
</evidence>
<keyword evidence="5" id="KW-1185">Reference proteome</keyword>
<proteinExistence type="predicted"/>
<dbReference type="eggNOG" id="KOG4523">
    <property type="taxonomic scope" value="Eukaryota"/>
</dbReference>
<dbReference type="PANTHER" id="PTHR12136">
    <property type="entry name" value="ENHANCED DISEASE RESISTANCE-RELATED"/>
    <property type="match status" value="1"/>
</dbReference>
<reference evidence="5" key="1">
    <citation type="submission" date="2013-06" db="EMBL/GenBank/DDBJ databases">
        <authorList>
            <person name="Zhao Q."/>
        </authorList>
    </citation>
    <scope>NUCLEOTIDE SEQUENCE</scope>
    <source>
        <strain evidence="5">cv. W1943</strain>
    </source>
</reference>
<feature type="compositionally biased region" description="Polar residues" evidence="2">
    <location>
        <begin position="488"/>
        <end position="502"/>
    </location>
</feature>
<dbReference type="Pfam" id="PF10167">
    <property type="entry name" value="BORCS8"/>
    <property type="match status" value="1"/>
</dbReference>
<dbReference type="InterPro" id="IPR019320">
    <property type="entry name" value="BORCS8"/>
</dbReference>
<keyword evidence="1" id="KW-0175">Coiled coil</keyword>
<dbReference type="Gramene" id="ORUFI08G03460.1">
    <property type="protein sequence ID" value="ORUFI08G03460.1"/>
    <property type="gene ID" value="ORUFI08G03460"/>
</dbReference>
<feature type="compositionally biased region" description="Basic and acidic residues" evidence="2">
    <location>
        <begin position="287"/>
        <end position="304"/>
    </location>
</feature>
<evidence type="ECO:0000259" key="3">
    <source>
        <dbReference type="Pfam" id="PF07059"/>
    </source>
</evidence>
<evidence type="ECO:0000256" key="2">
    <source>
        <dbReference type="SAM" id="MobiDB-lite"/>
    </source>
</evidence>
<dbReference type="InterPro" id="IPR009769">
    <property type="entry name" value="EDR2_C"/>
</dbReference>
<feature type="region of interest" description="Disordered" evidence="2">
    <location>
        <begin position="529"/>
        <end position="601"/>
    </location>
</feature>
<dbReference type="PANTHER" id="PTHR12136:SF101">
    <property type="entry name" value="ENHANCED DISEASE RESISTANCE-LIKE PROTEIN (DUF1336)"/>
    <property type="match status" value="1"/>
</dbReference>
<protein>
    <recommendedName>
        <fullName evidence="3">Protein ENHANCED DISEASE RESISTANCE 2 C-terminal domain-containing protein</fullName>
    </recommendedName>
</protein>
<feature type="coiled-coil region" evidence="1">
    <location>
        <begin position="603"/>
        <end position="630"/>
    </location>
</feature>
<feature type="region of interest" description="Disordered" evidence="2">
    <location>
        <begin position="485"/>
        <end position="515"/>
    </location>
</feature>
<dbReference type="InterPro" id="IPR045096">
    <property type="entry name" value="EDR2-like"/>
</dbReference>
<sequence>MEDVKSGGAVPFLDPDNCPNGWATPPGDTFMVRGPDYLATKVKIPGGEYLLKPLGFDWMKSPAKICEILNNKSHRVRKAIDGEVLRGNQPFVWAFNLQLPSKDNYSAIFYFVSLEPVPEGSLMDQFLKGDEAFRKSRLKLIANIVRGPWIVRTAVGEQAICILGRALTCKYTQGSNFIEIDVDVGSSIVANAIVHLAFGYVQTLTVDLAFLIEGQTESELPERLLGAVRFSELNPGSAGVYEVPSEEQQESAPFLPARLWQGFSNMLHNPGNSREPSSTSQSTNGSLHKEDADENTRESLHKEDVDDNTAGSLLKEDGYESATGSFDKEDTEEDSNGSLHNGDADENTKCCTVVETPKRISSLVGEFRRTPRLQLRSDLIPVFIILGGFAVKDGVDEMIKYVANEPSVGLYFVQQHAQASMPLLLDVKGKVAEKIHEVTLHTEDIEDSICAVRSMAEFGLPIADDMIKDINKSLKIMSKTQPKRGLIQNPTWGFQSGKSSGTWEEDLGTTDGGSSRNYFSSMFNTAKQKASTLRWPQPDFGTKDDTTEESESSAAPESSQAGGHGASTPSDTEKDDLPVSSQLLDNNTATMKESSSTDISKSVENYNKFKEEQELKLQEWLRQSEEADDNKE</sequence>
<dbReference type="Pfam" id="PF07059">
    <property type="entry name" value="EDR2_C"/>
    <property type="match status" value="1"/>
</dbReference>
<feature type="region of interest" description="Disordered" evidence="2">
    <location>
        <begin position="265"/>
        <end position="346"/>
    </location>
</feature>
<feature type="compositionally biased region" description="Polar residues" evidence="2">
    <location>
        <begin position="579"/>
        <end position="601"/>
    </location>
</feature>
<dbReference type="EnsemblPlants" id="ORUFI08G03460.1">
    <property type="protein sequence ID" value="ORUFI08G03460.1"/>
    <property type="gene ID" value="ORUFI08G03460"/>
</dbReference>
<accession>A0A0E0QEF1</accession>